<feature type="transmembrane region" description="Helical" evidence="1">
    <location>
        <begin position="59"/>
        <end position="77"/>
    </location>
</feature>
<gene>
    <name evidence="2" type="ORF">T4C_13191</name>
</gene>
<keyword evidence="1" id="KW-0472">Membrane</keyword>
<protein>
    <submittedName>
        <fullName evidence="2">Uncharacterized protein</fullName>
    </submittedName>
</protein>
<dbReference type="AlphaFoldDB" id="A0A0V1IUK5"/>
<evidence type="ECO:0000313" key="2">
    <source>
        <dbReference type="EMBL" id="KRZ26384.1"/>
    </source>
</evidence>
<comment type="caution">
    <text evidence="2">The sequence shown here is derived from an EMBL/GenBank/DDBJ whole genome shotgun (WGS) entry which is preliminary data.</text>
</comment>
<name>A0A0V1IUK5_TRIPS</name>
<evidence type="ECO:0000256" key="1">
    <source>
        <dbReference type="SAM" id="Phobius"/>
    </source>
</evidence>
<accession>A0A0V1IUK5</accession>
<keyword evidence="1" id="KW-1133">Transmembrane helix</keyword>
<dbReference type="Proteomes" id="UP000054826">
    <property type="component" value="Unassembled WGS sequence"/>
</dbReference>
<keyword evidence="1" id="KW-0812">Transmembrane</keyword>
<evidence type="ECO:0000313" key="3">
    <source>
        <dbReference type="Proteomes" id="UP000054826"/>
    </source>
</evidence>
<sequence length="112" mass="13491">METVLVDNFKKFKKLKLKIYLIFFERAMNTKLGRYLWRKLTTTRGREGEDFFNLKKKRINYYHCLFVIVVGNVVFYWPNVVSQSSSSSSRSAKGKEAYRCEDQCYFERIFLK</sequence>
<proteinExistence type="predicted"/>
<organism evidence="2 3">
    <name type="scientific">Trichinella pseudospiralis</name>
    <name type="common">Parasitic roundworm</name>
    <dbReference type="NCBI Taxonomy" id="6337"/>
    <lineage>
        <taxon>Eukaryota</taxon>
        <taxon>Metazoa</taxon>
        <taxon>Ecdysozoa</taxon>
        <taxon>Nematoda</taxon>
        <taxon>Enoplea</taxon>
        <taxon>Dorylaimia</taxon>
        <taxon>Trichinellida</taxon>
        <taxon>Trichinellidae</taxon>
        <taxon>Trichinella</taxon>
    </lineage>
</organism>
<reference evidence="2 3" key="1">
    <citation type="submission" date="2015-01" db="EMBL/GenBank/DDBJ databases">
        <title>Evolution of Trichinella species and genotypes.</title>
        <authorList>
            <person name="Korhonen P.K."/>
            <person name="Edoardo P."/>
            <person name="Giuseppe L.R."/>
            <person name="Gasser R.B."/>
        </authorList>
    </citation>
    <scope>NUCLEOTIDE SEQUENCE [LARGE SCALE GENOMIC DNA]</scope>
    <source>
        <strain evidence="2">ISS176</strain>
    </source>
</reference>
<dbReference type="EMBL" id="JYDV01000182">
    <property type="protein sequence ID" value="KRZ26384.1"/>
    <property type="molecule type" value="Genomic_DNA"/>
</dbReference>